<dbReference type="InterPro" id="IPR000541">
    <property type="entry name" value="Ncs6/Tuc1/Ctu1"/>
</dbReference>
<keyword evidence="11" id="KW-0411">Iron-sulfur</keyword>
<keyword evidence="6 12" id="KW-0547">Nucleotide-binding</keyword>
<sequence length="295" mass="33336">MSYKCNKCNQKPVIFQKYSGMHLCAQHFIEDVERKIKLSIRKEMNINKNDTIAVALSGGKDSSVLVYILQKIFKHRPDISLLAISVDEGIHGYRNSTIESAKELADKLDVKHQIVSFQEEFGKTLDDLVARKRIQGACTYCGVLRKHILNRVAREMGTNKLATGHNLDDEAQTILLNHIRGDVERLVRLAPTKELDGLVLRAKPLRKIPEKEVALYAYLHNLPVDYSECPYAKEAMRGEIRDHLNELEVNHPGTKYSLLSGFDKMVKILATAYPETNIGSCKICNEPCTSQLCQA</sequence>
<comment type="cofactor">
    <cofactor evidence="1">
        <name>Mg(2+)</name>
        <dbReference type="ChEBI" id="CHEBI:18420"/>
    </cofactor>
</comment>
<dbReference type="GO" id="GO:0002144">
    <property type="term" value="C:cytosolic tRNA wobble base thiouridylase complex"/>
    <property type="evidence" value="ECO:0007669"/>
    <property type="project" value="TreeGrafter"/>
</dbReference>
<feature type="binding site" evidence="12">
    <location>
        <position position="164"/>
    </location>
    <ligand>
        <name>ATP</name>
        <dbReference type="ChEBI" id="CHEBI:30616"/>
    </ligand>
</feature>
<dbReference type="NCBIfam" id="TIGR00269">
    <property type="entry name" value="TIGR00269 family protein"/>
    <property type="match status" value="1"/>
</dbReference>
<keyword evidence="9" id="KW-0460">Magnesium</keyword>
<dbReference type="GO" id="GO:0002143">
    <property type="term" value="P:tRNA wobble position uridine thiolation"/>
    <property type="evidence" value="ECO:0007669"/>
    <property type="project" value="TreeGrafter"/>
</dbReference>
<proteinExistence type="predicted"/>
<evidence type="ECO:0000256" key="1">
    <source>
        <dbReference type="ARBA" id="ARBA00001946"/>
    </source>
</evidence>
<evidence type="ECO:0000256" key="2">
    <source>
        <dbReference type="ARBA" id="ARBA00001966"/>
    </source>
</evidence>
<feature type="binding site" evidence="12">
    <location>
        <begin position="55"/>
        <end position="57"/>
    </location>
    <ligand>
        <name>ATP</name>
        <dbReference type="ChEBI" id="CHEBI:30616"/>
    </ligand>
</feature>
<dbReference type="PANTHER" id="PTHR11807">
    <property type="entry name" value="ATPASES OF THE PP SUPERFAMILY-RELATED"/>
    <property type="match status" value="1"/>
</dbReference>
<name>A0A424YWR5_9EURY</name>
<reference evidence="15 16" key="1">
    <citation type="submission" date="2018-08" db="EMBL/GenBank/DDBJ databases">
        <title>The metabolism and importance of syntrophic acetate oxidation coupled to methane or sulfide production in haloalkaline environments.</title>
        <authorList>
            <person name="Timmers P.H.A."/>
            <person name="Vavourakis C.D."/>
            <person name="Sorokin D.Y."/>
            <person name="Sinninghe Damste J.S."/>
            <person name="Muyzer G."/>
            <person name="Stams A.J.M."/>
            <person name="Plugge C.M."/>
        </authorList>
    </citation>
    <scope>NUCLEOTIDE SEQUENCE [LARGE SCALE GENOMIC DNA]</scope>
    <source>
        <strain evidence="15">MSAO_Arc3</strain>
    </source>
</reference>
<evidence type="ECO:0000256" key="6">
    <source>
        <dbReference type="ARBA" id="ARBA00022741"/>
    </source>
</evidence>
<keyword evidence="4" id="KW-0808">Transferase</keyword>
<dbReference type="InterPro" id="IPR035107">
    <property type="entry name" value="tRNA_thiolation_TtcA_Ctu1"/>
</dbReference>
<dbReference type="FunFam" id="3.40.50.620:FF:000174">
    <property type="entry name" value="ATPase, PP-loop superfamily"/>
    <property type="match status" value="1"/>
</dbReference>
<feature type="domain" description="tRNA(Ile)-lysidine/2-thiocytidine synthase N-terminal" evidence="13">
    <location>
        <begin position="52"/>
        <end position="228"/>
    </location>
</feature>
<dbReference type="Proteomes" id="UP000284763">
    <property type="component" value="Unassembled WGS sequence"/>
</dbReference>
<dbReference type="Pfam" id="PF01171">
    <property type="entry name" value="ATP_bind_3"/>
    <property type="match status" value="1"/>
</dbReference>
<feature type="domain" description="2-thiouridine synthetase TtuA-like N-terminal LIM" evidence="14">
    <location>
        <begin position="4"/>
        <end position="29"/>
    </location>
</feature>
<dbReference type="GO" id="GO:0051539">
    <property type="term" value="F:4 iron, 4 sulfur cluster binding"/>
    <property type="evidence" value="ECO:0007669"/>
    <property type="project" value="UniProtKB-KW"/>
</dbReference>
<evidence type="ECO:0000256" key="12">
    <source>
        <dbReference type="PIRSR" id="PIRSR004976-51"/>
    </source>
</evidence>
<evidence type="ECO:0000259" key="13">
    <source>
        <dbReference type="Pfam" id="PF01171"/>
    </source>
</evidence>
<dbReference type="GO" id="GO:0005524">
    <property type="term" value="F:ATP binding"/>
    <property type="evidence" value="ECO:0007669"/>
    <property type="project" value="UniProtKB-KW"/>
</dbReference>
<keyword evidence="8 12" id="KW-0067">ATP-binding</keyword>
<dbReference type="AlphaFoldDB" id="A0A424YWR5"/>
<keyword evidence="10" id="KW-0408">Iron</keyword>
<dbReference type="InterPro" id="IPR056369">
    <property type="entry name" value="CTU1-like_ATP-bd"/>
</dbReference>
<dbReference type="InterPro" id="IPR054306">
    <property type="entry name" value="TtuA-like_LIM_N"/>
</dbReference>
<dbReference type="PIRSF" id="PIRSF004976">
    <property type="entry name" value="ATPase_YdaO"/>
    <property type="match status" value="1"/>
</dbReference>
<evidence type="ECO:0000256" key="11">
    <source>
        <dbReference type="ARBA" id="ARBA00023014"/>
    </source>
</evidence>
<feature type="binding site" evidence="12">
    <location>
        <position position="169"/>
    </location>
    <ligand>
        <name>ATP</name>
        <dbReference type="ChEBI" id="CHEBI:30616"/>
    </ligand>
</feature>
<dbReference type="InterPro" id="IPR011063">
    <property type="entry name" value="TilS/TtcA_N"/>
</dbReference>
<evidence type="ECO:0000313" key="15">
    <source>
        <dbReference type="EMBL" id="RQD84284.1"/>
    </source>
</evidence>
<feature type="binding site" evidence="12">
    <location>
        <position position="61"/>
    </location>
    <ligand>
        <name>ATP</name>
        <dbReference type="ChEBI" id="CHEBI:30616"/>
    </ligand>
</feature>
<accession>A0A424YWR5</accession>
<dbReference type="CDD" id="cd01713">
    <property type="entry name" value="CTU1-like"/>
    <property type="match status" value="1"/>
</dbReference>
<dbReference type="InterPro" id="IPR014729">
    <property type="entry name" value="Rossmann-like_a/b/a_fold"/>
</dbReference>
<feature type="non-terminal residue" evidence="15">
    <location>
        <position position="295"/>
    </location>
</feature>
<comment type="caution">
    <text evidence="15">The sequence shown here is derived from an EMBL/GenBank/DDBJ whole genome shotgun (WGS) entry which is preliminary data.</text>
</comment>
<evidence type="ECO:0000256" key="3">
    <source>
        <dbReference type="ARBA" id="ARBA00022485"/>
    </source>
</evidence>
<dbReference type="Pfam" id="PF22082">
    <property type="entry name" value="TtuA_LIM_N"/>
    <property type="match status" value="1"/>
</dbReference>
<keyword evidence="3" id="KW-0004">4Fe-4S</keyword>
<organism evidence="15 16">
    <name type="scientific">Methanosalsum natronophilum</name>
    <dbReference type="NCBI Taxonomy" id="768733"/>
    <lineage>
        <taxon>Archaea</taxon>
        <taxon>Methanobacteriati</taxon>
        <taxon>Methanobacteriota</taxon>
        <taxon>Stenosarchaea group</taxon>
        <taxon>Methanomicrobia</taxon>
        <taxon>Methanosarcinales</taxon>
        <taxon>Methanosarcinaceae</taxon>
        <taxon>Methanosalsum</taxon>
    </lineage>
</organism>
<evidence type="ECO:0000256" key="8">
    <source>
        <dbReference type="ARBA" id="ARBA00022840"/>
    </source>
</evidence>
<protein>
    <submittedName>
        <fullName evidence="15">TIGR00269 family protein</fullName>
    </submittedName>
</protein>
<dbReference type="GO" id="GO:0016740">
    <property type="term" value="F:transferase activity"/>
    <property type="evidence" value="ECO:0007669"/>
    <property type="project" value="UniProtKB-KW"/>
</dbReference>
<dbReference type="GO" id="GO:0000049">
    <property type="term" value="F:tRNA binding"/>
    <property type="evidence" value="ECO:0007669"/>
    <property type="project" value="InterPro"/>
</dbReference>
<feature type="binding site" evidence="12">
    <location>
        <position position="86"/>
    </location>
    <ligand>
        <name>ATP</name>
        <dbReference type="ChEBI" id="CHEBI:30616"/>
    </ligand>
</feature>
<evidence type="ECO:0000256" key="5">
    <source>
        <dbReference type="ARBA" id="ARBA00022723"/>
    </source>
</evidence>
<dbReference type="EMBL" id="QZAB01000367">
    <property type="protein sequence ID" value="RQD84284.1"/>
    <property type="molecule type" value="Genomic_DNA"/>
</dbReference>
<dbReference type="GO" id="GO:0046872">
    <property type="term" value="F:metal ion binding"/>
    <property type="evidence" value="ECO:0007669"/>
    <property type="project" value="UniProtKB-KW"/>
</dbReference>
<dbReference type="Gene3D" id="3.40.50.620">
    <property type="entry name" value="HUPs"/>
    <property type="match status" value="1"/>
</dbReference>
<evidence type="ECO:0000256" key="9">
    <source>
        <dbReference type="ARBA" id="ARBA00022842"/>
    </source>
</evidence>
<keyword evidence="7" id="KW-0862">Zinc</keyword>
<keyword evidence="5" id="KW-0479">Metal-binding</keyword>
<evidence type="ECO:0000313" key="16">
    <source>
        <dbReference type="Proteomes" id="UP000284763"/>
    </source>
</evidence>
<evidence type="ECO:0000259" key="14">
    <source>
        <dbReference type="Pfam" id="PF22082"/>
    </source>
</evidence>
<evidence type="ECO:0000256" key="4">
    <source>
        <dbReference type="ARBA" id="ARBA00022679"/>
    </source>
</evidence>
<dbReference type="SUPFAM" id="SSF52402">
    <property type="entry name" value="Adenine nucleotide alpha hydrolases-like"/>
    <property type="match status" value="1"/>
</dbReference>
<evidence type="ECO:0000256" key="7">
    <source>
        <dbReference type="ARBA" id="ARBA00022833"/>
    </source>
</evidence>
<evidence type="ECO:0000256" key="10">
    <source>
        <dbReference type="ARBA" id="ARBA00023004"/>
    </source>
</evidence>
<comment type="cofactor">
    <cofactor evidence="2">
        <name>[4Fe-4S] cluster</name>
        <dbReference type="ChEBI" id="CHEBI:49883"/>
    </cofactor>
</comment>
<dbReference type="PANTHER" id="PTHR11807:SF12">
    <property type="entry name" value="CYTOPLASMIC TRNA 2-THIOLATION PROTEIN 1"/>
    <property type="match status" value="1"/>
</dbReference>
<gene>
    <name evidence="15" type="ORF">D5R95_05825</name>
</gene>